<feature type="region of interest" description="Disordered" evidence="1">
    <location>
        <begin position="1"/>
        <end position="62"/>
    </location>
</feature>
<accession>A0A9D1ZAA6</accession>
<feature type="compositionally biased region" description="Low complexity" evidence="1">
    <location>
        <begin position="11"/>
        <end position="21"/>
    </location>
</feature>
<reference evidence="3" key="1">
    <citation type="journal article" date="2021" name="PeerJ">
        <title>Extensive microbial diversity within the chicken gut microbiome revealed by metagenomics and culture.</title>
        <authorList>
            <person name="Gilroy R."/>
            <person name="Ravi A."/>
            <person name="Getino M."/>
            <person name="Pursley I."/>
            <person name="Horton D.L."/>
            <person name="Alikhan N.F."/>
            <person name="Baker D."/>
            <person name="Gharbi K."/>
            <person name="Hall N."/>
            <person name="Watson M."/>
            <person name="Adriaenssens E.M."/>
            <person name="Foster-Nyarko E."/>
            <person name="Jarju S."/>
            <person name="Secka A."/>
            <person name="Antonio M."/>
            <person name="Oren A."/>
            <person name="Chaudhuri R.R."/>
            <person name="La Ragione R."/>
            <person name="Hildebrand F."/>
            <person name="Pallen M.J."/>
        </authorList>
    </citation>
    <scope>NUCLEOTIDE SEQUENCE</scope>
    <source>
        <strain evidence="3">ChiHjej10B9-743</strain>
    </source>
</reference>
<reference evidence="3" key="2">
    <citation type="submission" date="2021-04" db="EMBL/GenBank/DDBJ databases">
        <authorList>
            <person name="Gilroy R."/>
        </authorList>
    </citation>
    <scope>NUCLEOTIDE SEQUENCE</scope>
    <source>
        <strain evidence="3">ChiHjej10B9-743</strain>
    </source>
</reference>
<keyword evidence="2" id="KW-1133">Transmembrane helix</keyword>
<dbReference type="Proteomes" id="UP000824133">
    <property type="component" value="Unassembled WGS sequence"/>
</dbReference>
<name>A0A9D1ZAA6_9ACTN</name>
<dbReference type="AlphaFoldDB" id="A0A9D1ZAA6"/>
<keyword evidence="2" id="KW-0472">Membrane</keyword>
<evidence type="ECO:0000256" key="1">
    <source>
        <dbReference type="SAM" id="MobiDB-lite"/>
    </source>
</evidence>
<evidence type="ECO:0000256" key="2">
    <source>
        <dbReference type="SAM" id="Phobius"/>
    </source>
</evidence>
<protein>
    <recommendedName>
        <fullName evidence="5">Peptidase C39-like domain-containing protein</fullName>
    </recommendedName>
</protein>
<feature type="transmembrane region" description="Helical" evidence="2">
    <location>
        <begin position="81"/>
        <end position="100"/>
    </location>
</feature>
<organism evidence="3 4">
    <name type="scientific">Candidatus Olsenella excrementavium</name>
    <dbReference type="NCBI Taxonomy" id="2838709"/>
    <lineage>
        <taxon>Bacteria</taxon>
        <taxon>Bacillati</taxon>
        <taxon>Actinomycetota</taxon>
        <taxon>Coriobacteriia</taxon>
        <taxon>Coriobacteriales</taxon>
        <taxon>Atopobiaceae</taxon>
        <taxon>Olsenella</taxon>
    </lineage>
</organism>
<feature type="compositionally biased region" description="Low complexity" evidence="1">
    <location>
        <begin position="51"/>
        <end position="61"/>
    </location>
</feature>
<evidence type="ECO:0008006" key="5">
    <source>
        <dbReference type="Google" id="ProtNLM"/>
    </source>
</evidence>
<keyword evidence="2" id="KW-0812">Transmembrane</keyword>
<evidence type="ECO:0000313" key="4">
    <source>
        <dbReference type="Proteomes" id="UP000824133"/>
    </source>
</evidence>
<proteinExistence type="predicted"/>
<sequence length="361" mass="38223">MTYNDRGGRPRQGSGSRSGGSHPYSQGSRGRISPQGTYHGPRGTRQRPSSRRSSGPGYPLRARNINFQSGRARRLNTNRRLLILAALALVLLVLLIVGISSCVRSCSADQGTPAETNPVDARVAAGVSEDLTNQFSVELDRGEKLAQIAANADAYENQALLELALSEPSAIDFVAAYPEAEKAAQPYEDTVEKGTVPQLVCWDSRWGNVDYAGGPLALTGSGPTALSMAYMGLTGKGDKSPADLAQAITEAEMATGDSLMSGTFLTDSLGDLGLTCSTYTSNAENLAQVLDTGNYLLIEAKAGTLTDAAHWVIIVTEESNGSVRVYDPTSPEVGSHTWDPATVASWGETLYQLSATESSEE</sequence>
<evidence type="ECO:0000313" key="3">
    <source>
        <dbReference type="EMBL" id="HIY79851.1"/>
    </source>
</evidence>
<dbReference type="EMBL" id="DXCP01000038">
    <property type="protein sequence ID" value="HIY79851.1"/>
    <property type="molecule type" value="Genomic_DNA"/>
</dbReference>
<gene>
    <name evidence="3" type="ORF">IAA42_05390</name>
</gene>
<comment type="caution">
    <text evidence="3">The sequence shown here is derived from an EMBL/GenBank/DDBJ whole genome shotgun (WGS) entry which is preliminary data.</text>
</comment>